<protein>
    <submittedName>
        <fullName evidence="1">Uncharacterized protein</fullName>
    </submittedName>
</protein>
<dbReference type="AlphaFoldDB" id="A0A7R7WBT6"/>
<dbReference type="KEGG" id="aluc:AKAW2_50402S"/>
<dbReference type="GeneID" id="64961382"/>
<proteinExistence type="predicted"/>
<dbReference type="Proteomes" id="UP000661280">
    <property type="component" value="Chromosome 5"/>
</dbReference>
<evidence type="ECO:0000313" key="2">
    <source>
        <dbReference type="Proteomes" id="UP000661280"/>
    </source>
</evidence>
<reference evidence="1" key="1">
    <citation type="submission" date="2021-01" db="EMBL/GenBank/DDBJ databases">
        <authorList>
            <consortium name="Aspergillus luchuensis mut. kawachii IFO 4304 genome sequencing consortium"/>
            <person name="Kazuki M."/>
            <person name="Futagami T."/>
        </authorList>
    </citation>
    <scope>NUCLEOTIDE SEQUENCE</scope>
    <source>
        <strain evidence="1">IFO 4308</strain>
    </source>
</reference>
<keyword evidence="2" id="KW-1185">Reference proteome</keyword>
<accession>A0A7R7WBT6</accession>
<dbReference type="EMBL" id="AP024429">
    <property type="protein sequence ID" value="BCS00061.1"/>
    <property type="molecule type" value="Genomic_DNA"/>
</dbReference>
<gene>
    <name evidence="1" type="ORF">AKAW2_50402S</name>
</gene>
<evidence type="ECO:0000313" key="1">
    <source>
        <dbReference type="EMBL" id="BCS00061.1"/>
    </source>
</evidence>
<name>A0A7R7WBT6_ASPKA</name>
<reference evidence="1" key="2">
    <citation type="submission" date="2021-02" db="EMBL/GenBank/DDBJ databases">
        <title>Aspergillus luchuensis mut. kawachii IFO 4304 genome sequence.</title>
        <authorList>
            <person name="Mori K."/>
            <person name="Kadooka C."/>
            <person name="Goto M."/>
            <person name="Futagami T."/>
        </authorList>
    </citation>
    <scope>NUCLEOTIDE SEQUENCE</scope>
    <source>
        <strain evidence="1">IFO 4308</strain>
    </source>
</reference>
<dbReference type="OrthoDB" id="5086500at2759"/>
<sequence length="132" mass="15256">MGTSNSDLIQSNADNWQQSNWTMYAYTLMETSATTQEPIYGDGQADGTKGDKVTMHFRWLDRQLHLDRSDQRQDRLHPLHQRWQGLGLGKRCRVCRGQLATLSVLTLVHGYCQRVPFHGWNMRRSGRNGTCF</sequence>
<dbReference type="RefSeq" id="XP_041543823.1">
    <property type="nucleotide sequence ID" value="XM_041690217.1"/>
</dbReference>
<organism evidence="1 2">
    <name type="scientific">Aspergillus kawachii</name>
    <name type="common">White koji mold</name>
    <name type="synonym">Aspergillus awamori var. kawachi</name>
    <dbReference type="NCBI Taxonomy" id="1069201"/>
    <lineage>
        <taxon>Eukaryota</taxon>
        <taxon>Fungi</taxon>
        <taxon>Dikarya</taxon>
        <taxon>Ascomycota</taxon>
        <taxon>Pezizomycotina</taxon>
        <taxon>Eurotiomycetes</taxon>
        <taxon>Eurotiomycetidae</taxon>
        <taxon>Eurotiales</taxon>
        <taxon>Aspergillaceae</taxon>
        <taxon>Aspergillus</taxon>
        <taxon>Aspergillus subgen. Circumdati</taxon>
    </lineage>
</organism>